<comment type="caution">
    <text evidence="2">The sequence shown here is derived from an EMBL/GenBank/DDBJ whole genome shotgun (WGS) entry which is preliminary data.</text>
</comment>
<dbReference type="Proteomes" id="UP000770330">
    <property type="component" value="Unassembled WGS sequence"/>
</dbReference>
<organism evidence="2 3">
    <name type="scientific">Rothia mucilaginosa</name>
    <dbReference type="NCBI Taxonomy" id="43675"/>
    <lineage>
        <taxon>Bacteria</taxon>
        <taxon>Bacillati</taxon>
        <taxon>Actinomycetota</taxon>
        <taxon>Actinomycetes</taxon>
        <taxon>Micrococcales</taxon>
        <taxon>Micrococcaceae</taxon>
        <taxon>Rothia</taxon>
    </lineage>
</organism>
<protein>
    <submittedName>
        <fullName evidence="2">Uncharacterized protein</fullName>
    </submittedName>
</protein>
<reference evidence="2" key="1">
    <citation type="submission" date="2020-04" db="EMBL/GenBank/DDBJ databases">
        <title>Deep metagenomics examines the oral microbiome during advanced dental caries in children, revealing novel taxa and co-occurrences with host molecules.</title>
        <authorList>
            <person name="Baker J.L."/>
            <person name="Morton J.T."/>
            <person name="Dinis M."/>
            <person name="Alvarez R."/>
            <person name="Tran N.C."/>
            <person name="Knight R."/>
            <person name="Edlund A."/>
        </authorList>
    </citation>
    <scope>NUCLEOTIDE SEQUENCE</scope>
    <source>
        <strain evidence="2">JCVI_39_bin.18</strain>
    </source>
</reference>
<accession>A0A930PLC8</accession>
<dbReference type="EMBL" id="JABZXO010000025">
    <property type="protein sequence ID" value="MBF1657902.1"/>
    <property type="molecule type" value="Genomic_DNA"/>
</dbReference>
<dbReference type="RefSeq" id="WP_294603860.1">
    <property type="nucleotide sequence ID" value="NZ_CAUVSK010000020.1"/>
</dbReference>
<proteinExistence type="predicted"/>
<name>A0A930PLC8_9MICC</name>
<feature type="signal peptide" evidence="1">
    <location>
        <begin position="1"/>
        <end position="28"/>
    </location>
</feature>
<dbReference type="AlphaFoldDB" id="A0A930PLC8"/>
<sequence>MSELSRRHVCRLSSFALVSFFAAPQSTAWGIQGSVGSPQQIDGCTVAPLREAWLPTNGADNVILWFQLLPFSGPFAGVHALPSVDLMGDQGERFLYEVIRPHIRRDTGQWLSKIPSGQQIVVELEQLSGSQEYMVQMSRWQPGSMGLTSHSPEGYPAAPSLTVREDSGLKVVRARGASMESAEYFCGVYQEEMKGNASLGEDAGAFIQAQRWEWGLEVDKDISQPEELFQRGCFGVYFPGRSEYGGSTVSASYRISVRTPGGVLTCTTIAAP</sequence>
<evidence type="ECO:0000313" key="3">
    <source>
        <dbReference type="Proteomes" id="UP000770330"/>
    </source>
</evidence>
<keyword evidence="1" id="KW-0732">Signal</keyword>
<evidence type="ECO:0000313" key="2">
    <source>
        <dbReference type="EMBL" id="MBF1657902.1"/>
    </source>
</evidence>
<feature type="chain" id="PRO_5036712697" evidence="1">
    <location>
        <begin position="29"/>
        <end position="272"/>
    </location>
</feature>
<evidence type="ECO:0000256" key="1">
    <source>
        <dbReference type="SAM" id="SignalP"/>
    </source>
</evidence>
<gene>
    <name evidence="2" type="ORF">HXO61_08250</name>
</gene>